<dbReference type="GO" id="GO:0009001">
    <property type="term" value="F:serine O-acetyltransferase activity"/>
    <property type="evidence" value="ECO:0007669"/>
    <property type="project" value="UniProtKB-EC"/>
</dbReference>
<dbReference type="InterPro" id="IPR045304">
    <property type="entry name" value="LbH_SAT"/>
</dbReference>
<feature type="region of interest" description="Disordered" evidence="7">
    <location>
        <begin position="299"/>
        <end position="321"/>
    </location>
</feature>
<dbReference type="GO" id="GO:0008652">
    <property type="term" value="P:amino acid biosynthetic process"/>
    <property type="evidence" value="ECO:0007669"/>
    <property type="project" value="UniProtKB-KW"/>
</dbReference>
<accession>Q30WS1</accession>
<evidence type="ECO:0000256" key="2">
    <source>
        <dbReference type="ARBA" id="ARBA00013266"/>
    </source>
</evidence>
<keyword evidence="5 8" id="KW-0012">Acyltransferase</keyword>
<keyword evidence="3" id="KW-0028">Amino-acid biosynthesis</keyword>
<dbReference type="HOGENOM" id="CLU_051638_1_0_7"/>
<protein>
    <recommendedName>
        <fullName evidence="2">serine O-acetyltransferase</fullName>
        <ecNumber evidence="2">2.3.1.30</ecNumber>
    </recommendedName>
</protein>
<evidence type="ECO:0000313" key="8">
    <source>
        <dbReference type="EMBL" id="ABB39875.1"/>
    </source>
</evidence>
<reference evidence="8 9" key="1">
    <citation type="journal article" date="2011" name="J. Bacteriol.">
        <title>Complete genome sequence and updated annotation of Desulfovibrio alaskensis G20.</title>
        <authorList>
            <person name="Hauser L.J."/>
            <person name="Land M.L."/>
            <person name="Brown S.D."/>
            <person name="Larimer F."/>
            <person name="Keller K.L."/>
            <person name="Rapp-Giles B.J."/>
            <person name="Price M.N."/>
            <person name="Lin M."/>
            <person name="Bruce D.C."/>
            <person name="Detter J.C."/>
            <person name="Tapia R."/>
            <person name="Han C.S."/>
            <person name="Goodwin L.A."/>
            <person name="Cheng J.F."/>
            <person name="Pitluck S."/>
            <person name="Copeland A."/>
            <person name="Lucas S."/>
            <person name="Nolan M."/>
            <person name="Lapidus A.L."/>
            <person name="Palumbo A.V."/>
            <person name="Wall J.D."/>
        </authorList>
    </citation>
    <scope>NUCLEOTIDE SEQUENCE [LARGE SCALE GENOMIC DNA]</scope>
    <source>
        <strain evidence="9">ATCC BAA 1058 / DSM 17464 / G20</strain>
    </source>
</reference>
<dbReference type="RefSeq" id="WP_011368837.1">
    <property type="nucleotide sequence ID" value="NC_007519.1"/>
</dbReference>
<dbReference type="InterPro" id="IPR042122">
    <property type="entry name" value="Ser_AcTrfase_N_sf"/>
</dbReference>
<dbReference type="Gene3D" id="2.160.10.10">
    <property type="entry name" value="Hexapeptide repeat proteins"/>
    <property type="match status" value="1"/>
</dbReference>
<evidence type="ECO:0000256" key="6">
    <source>
        <dbReference type="ARBA" id="ARBA00049486"/>
    </source>
</evidence>
<dbReference type="FunFam" id="2.160.10.10:FF:000015">
    <property type="entry name" value="Serine acetyltransferase, plasmid"/>
    <property type="match status" value="1"/>
</dbReference>
<dbReference type="STRING" id="207559.Dde_3081"/>
<dbReference type="SUPFAM" id="SSF51161">
    <property type="entry name" value="Trimeric LpxA-like enzymes"/>
    <property type="match status" value="1"/>
</dbReference>
<evidence type="ECO:0000313" key="9">
    <source>
        <dbReference type="Proteomes" id="UP000002710"/>
    </source>
</evidence>
<evidence type="ECO:0000256" key="1">
    <source>
        <dbReference type="ARBA" id="ARBA00007274"/>
    </source>
</evidence>
<dbReference type="NCBIfam" id="NF041874">
    <property type="entry name" value="EPS_EpsC"/>
    <property type="match status" value="1"/>
</dbReference>
<dbReference type="eggNOG" id="COG1045">
    <property type="taxonomic scope" value="Bacteria"/>
</dbReference>
<comment type="catalytic activity">
    <reaction evidence="6">
        <text>L-serine + acetyl-CoA = O-acetyl-L-serine + CoA</text>
        <dbReference type="Rhea" id="RHEA:24560"/>
        <dbReference type="ChEBI" id="CHEBI:33384"/>
        <dbReference type="ChEBI" id="CHEBI:57287"/>
        <dbReference type="ChEBI" id="CHEBI:57288"/>
        <dbReference type="ChEBI" id="CHEBI:58340"/>
        <dbReference type="EC" id="2.3.1.30"/>
    </reaction>
</comment>
<dbReference type="Proteomes" id="UP000002710">
    <property type="component" value="Chromosome"/>
</dbReference>
<sequence>MRNCSKEPDNICADGMDWLDDVVETMCSPESCSKVFSKPLNNAPMPSLEELTEIVDRLKAALFPGYFGKSSIEMESMRYHLAANLDSIYRKLADQIRRGGCFTCAEFANDCHSCDVYSHDLAKRFIEQLPQIRGLLLGDVTAAFEGDPAAKTPGETVFCYPSITAMLHHRIAHALYDLDVPLIPRIISEMSHSRTGIDIHPGARIGEDFFIDHGTGVVIGETCIIGKGCRLYQGVTLGALSFPKDASGTLIKGNPRHPILEDNVTVYAGATILGRVTIGKGSIIGGNVWLTHDVPEGSKIVQQRSTRPQADEKMLGTKNGR</sequence>
<name>Q30WS1_OLEA2</name>
<evidence type="ECO:0000256" key="7">
    <source>
        <dbReference type="SAM" id="MobiDB-lite"/>
    </source>
</evidence>
<dbReference type="Pfam" id="PF00132">
    <property type="entry name" value="Hexapep"/>
    <property type="match status" value="1"/>
</dbReference>
<dbReference type="KEGG" id="dde:Dde_3081"/>
<dbReference type="EC" id="2.3.1.30" evidence="2"/>
<comment type="similarity">
    <text evidence="1">Belongs to the transferase hexapeptide repeat family.</text>
</comment>
<keyword evidence="4 8" id="KW-0808">Transferase</keyword>
<dbReference type="EMBL" id="CP000112">
    <property type="protein sequence ID" value="ABB39875.1"/>
    <property type="molecule type" value="Genomic_DNA"/>
</dbReference>
<dbReference type="InterPro" id="IPR053376">
    <property type="entry name" value="Serine_acetyltransferase"/>
</dbReference>
<gene>
    <name evidence="8" type="ordered locus">Dde_3081</name>
</gene>
<organism evidence="8 9">
    <name type="scientific">Oleidesulfovibrio alaskensis (strain ATCC BAA-1058 / DSM 17464 / G20)</name>
    <name type="common">Desulfovibrio alaskensis</name>
    <dbReference type="NCBI Taxonomy" id="207559"/>
    <lineage>
        <taxon>Bacteria</taxon>
        <taxon>Pseudomonadati</taxon>
        <taxon>Thermodesulfobacteriota</taxon>
        <taxon>Desulfovibrionia</taxon>
        <taxon>Desulfovibrionales</taxon>
        <taxon>Desulfovibrionaceae</taxon>
        <taxon>Oleidesulfovibrio</taxon>
    </lineage>
</organism>
<dbReference type="CDD" id="cd03354">
    <property type="entry name" value="LbH_SAT"/>
    <property type="match status" value="1"/>
</dbReference>
<proteinExistence type="inferred from homology"/>
<evidence type="ECO:0000256" key="3">
    <source>
        <dbReference type="ARBA" id="ARBA00022605"/>
    </source>
</evidence>
<keyword evidence="9" id="KW-1185">Reference proteome</keyword>
<evidence type="ECO:0000256" key="4">
    <source>
        <dbReference type="ARBA" id="ARBA00022679"/>
    </source>
</evidence>
<dbReference type="AlphaFoldDB" id="Q30WS1"/>
<dbReference type="InterPro" id="IPR001451">
    <property type="entry name" value="Hexapep"/>
</dbReference>
<dbReference type="Gene3D" id="1.10.3130.10">
    <property type="entry name" value="serine acetyltransferase, domain 1"/>
    <property type="match status" value="1"/>
</dbReference>
<evidence type="ECO:0000256" key="5">
    <source>
        <dbReference type="ARBA" id="ARBA00023315"/>
    </source>
</evidence>
<dbReference type="PANTHER" id="PTHR42811">
    <property type="entry name" value="SERINE ACETYLTRANSFERASE"/>
    <property type="match status" value="1"/>
</dbReference>
<dbReference type="InterPro" id="IPR011004">
    <property type="entry name" value="Trimer_LpxA-like_sf"/>
</dbReference>